<dbReference type="InterPro" id="IPR023214">
    <property type="entry name" value="HAD_sf"/>
</dbReference>
<dbReference type="PANTHER" id="PTHR43434">
    <property type="entry name" value="PHOSPHOGLYCOLATE PHOSPHATASE"/>
    <property type="match status" value="1"/>
</dbReference>
<dbReference type="EC" id="3.1.3.5" evidence="1"/>
<reference evidence="1 2" key="1">
    <citation type="submission" date="2020-08" db="EMBL/GenBank/DDBJ databases">
        <title>Bridging the membrane lipid divide: bacteria of the FCB group superphylum have the potential to synthesize archaeal ether lipids.</title>
        <authorList>
            <person name="Villanueva L."/>
            <person name="Von Meijenfeldt F.A.B."/>
            <person name="Westbye A.B."/>
            <person name="Yadav S."/>
            <person name="Hopmans E.C."/>
            <person name="Dutilh B.E."/>
            <person name="Sinninghe Damste J.S."/>
        </authorList>
    </citation>
    <scope>NUCLEOTIDE SEQUENCE [LARGE SCALE GENOMIC DNA]</scope>
    <source>
        <strain evidence="1">NIOZ-UU100</strain>
    </source>
</reference>
<dbReference type="InterPro" id="IPR006439">
    <property type="entry name" value="HAD-SF_hydro_IA"/>
</dbReference>
<name>A0A8J6TS36_9GAMM</name>
<dbReference type="AlphaFoldDB" id="A0A8J6TS36"/>
<evidence type="ECO:0000313" key="2">
    <source>
        <dbReference type="Proteomes" id="UP000654401"/>
    </source>
</evidence>
<dbReference type="PANTHER" id="PTHR43434:SF3">
    <property type="entry name" value="GMP_IMP NUCLEOTIDASE YRFG"/>
    <property type="match status" value="1"/>
</dbReference>
<dbReference type="NCBIfam" id="NF011564">
    <property type="entry name" value="PRK14988.1"/>
    <property type="match status" value="1"/>
</dbReference>
<dbReference type="InterPro" id="IPR041492">
    <property type="entry name" value="HAD_2"/>
</dbReference>
<dbReference type="Pfam" id="PF13419">
    <property type="entry name" value="HAD_2"/>
    <property type="match status" value="1"/>
</dbReference>
<dbReference type="EMBL" id="JACNFK010000017">
    <property type="protein sequence ID" value="MBC8519183.1"/>
    <property type="molecule type" value="Genomic_DNA"/>
</dbReference>
<organism evidence="1 2">
    <name type="scientific">Candidatus Thiopontia autotrophica</name>
    <dbReference type="NCBI Taxonomy" id="2841688"/>
    <lineage>
        <taxon>Bacteria</taxon>
        <taxon>Pseudomonadati</taxon>
        <taxon>Pseudomonadota</taxon>
        <taxon>Gammaproteobacteria</taxon>
        <taxon>Candidatus Thiopontia</taxon>
    </lineage>
</organism>
<dbReference type="GO" id="GO:0006281">
    <property type="term" value="P:DNA repair"/>
    <property type="evidence" value="ECO:0007669"/>
    <property type="project" value="TreeGrafter"/>
</dbReference>
<dbReference type="SUPFAM" id="SSF56784">
    <property type="entry name" value="HAD-like"/>
    <property type="match status" value="1"/>
</dbReference>
<dbReference type="GO" id="GO:0008967">
    <property type="term" value="F:phosphoglycolate phosphatase activity"/>
    <property type="evidence" value="ECO:0007669"/>
    <property type="project" value="TreeGrafter"/>
</dbReference>
<accession>A0A8J6TS36</accession>
<dbReference type="SFLD" id="SFLDG01129">
    <property type="entry name" value="C1.5:_HAD__Beta-PGM__Phosphata"/>
    <property type="match status" value="1"/>
</dbReference>
<dbReference type="InterPro" id="IPR036412">
    <property type="entry name" value="HAD-like_sf"/>
</dbReference>
<dbReference type="InterPro" id="IPR050155">
    <property type="entry name" value="HAD-like_hydrolase_sf"/>
</dbReference>
<dbReference type="GO" id="GO:0008253">
    <property type="term" value="F:5'-nucleotidase activity"/>
    <property type="evidence" value="ECO:0007669"/>
    <property type="project" value="UniProtKB-EC"/>
</dbReference>
<protein>
    <submittedName>
        <fullName evidence="1">GMP/IMP nucleotidase</fullName>
        <ecNumber evidence="1">3.1.3.5</ecNumber>
    </submittedName>
</protein>
<keyword evidence="1" id="KW-0378">Hydrolase</keyword>
<dbReference type="SFLD" id="SFLDS00003">
    <property type="entry name" value="Haloacid_Dehalogenase"/>
    <property type="match status" value="1"/>
</dbReference>
<comment type="caution">
    <text evidence="1">The sequence shown here is derived from an EMBL/GenBank/DDBJ whole genome shotgun (WGS) entry which is preliminary data.</text>
</comment>
<dbReference type="GO" id="GO:0005829">
    <property type="term" value="C:cytosol"/>
    <property type="evidence" value="ECO:0007669"/>
    <property type="project" value="TreeGrafter"/>
</dbReference>
<proteinExistence type="predicted"/>
<dbReference type="Proteomes" id="UP000654401">
    <property type="component" value="Unassembled WGS sequence"/>
</dbReference>
<dbReference type="CDD" id="cd01427">
    <property type="entry name" value="HAD_like"/>
    <property type="match status" value="1"/>
</dbReference>
<dbReference type="Gene3D" id="3.40.50.1000">
    <property type="entry name" value="HAD superfamily/HAD-like"/>
    <property type="match status" value="1"/>
</dbReference>
<dbReference type="NCBIfam" id="TIGR01509">
    <property type="entry name" value="HAD-SF-IA-v3"/>
    <property type="match status" value="1"/>
</dbReference>
<evidence type="ECO:0000313" key="1">
    <source>
        <dbReference type="EMBL" id="MBC8519183.1"/>
    </source>
</evidence>
<gene>
    <name evidence="1" type="primary">yrfG</name>
    <name evidence="1" type="ORF">H8D24_02065</name>
</gene>
<sequence length="218" mass="25591">MVDWSQIETVLLDMDGTLLDLHFDNYFWLEHVPMRYGEKKNLSLHEAKQEVYQRCQAIEGTLEWYCVDHWSRELDLDILQLKEEVHHLIAEHPHVRDFLDAVRDSGRRAVLVTNAHGKSLDLKMRKTELGPYLDEIICAHDLGLPKEHPEFWERLQEHEQFDPQQTLLIDDSLSVLRSAQQYGICHLLAVYQPDTKNPPKSVEDFDAINGFRELIPVR</sequence>